<name>A0A2S6IAQ7_9BACT</name>
<dbReference type="InterPro" id="IPR002931">
    <property type="entry name" value="Transglutaminase-like"/>
</dbReference>
<dbReference type="EMBL" id="PTJC01000005">
    <property type="protein sequence ID" value="PPK88566.1"/>
    <property type="molecule type" value="Genomic_DNA"/>
</dbReference>
<proteinExistence type="predicted"/>
<dbReference type="Pfam" id="PF01841">
    <property type="entry name" value="Transglut_core"/>
    <property type="match status" value="1"/>
</dbReference>
<dbReference type="InterPro" id="IPR038765">
    <property type="entry name" value="Papain-like_cys_pep_sf"/>
</dbReference>
<sequence length="1130" mass="127826">MPIRVALRHRTHYDYDRAVKLSPQVIRLRPAPHARTPIQAYSLKISPENHFINWQQDPFGNYLARVVFPEKTDHLHIDVEVIADMVTFNPFDFFLEEYAETVPFTYDEQLKKELTPYLELSESGPLLDRWIQEFGGAGAQEPVQTVTWLVGLNQQLARDIHYNVRMEPGVQTCETTLGQANGSCRDSAWLLVQILRRFGLAARFVSGYLVQLTPDEKVLDGPNGPDEDFTDLHAWAEVYLPGAGWVGLDATSGLFAGEGHIPLAATPDPASAAPLSGFSDPAEVTFDFANVVERVHETPRVTKPYSEAEWEKILALGDRVDDALEQGDVRLTMGGEPTFVSDRDMESEQWNEAADGADKRKLAYQLTAKLKQHFAPRGFIHQGQGKWYPGEPIPRWQYAIYWRTDGAPLWKDDALLADPTEDYQAKATTADRFGRTLARKLDLAPENCQPAYEDNFYFLWETGNLPVNIDPRRVDPADKLERQTLQQLLEIGMEKPRGYVLPLTFDHNEGQWKSCPWEMKRGHIFLLPGNSGMGFRLPLDRLPHRVAEQQPAELPASPQETLPALPDYGASPEPLAPGITRQTPPVAAAVNGSKNGFEPEYRMETIRTALCLEPREGRLHVFLPPLESAESFTALLTAVERTAGEEGIPVVIEGYQPPSDARLTKLVVAPDPGVVEINVHPATAWREIVGNYTTLFDLAKESQLGTNKFMLDGRHTGTGGGNHITLGGTTPADSPLLRRPDLLRSFVNFWQNHPGLSYLFSSAFIGPTSQAPRVDEGRPDMLYELEIAFSQLDRHKNPTPWIVDRLFRNLLIDVTGNTHRAEFCIDKLYSPDSASGRLGILEMRGFDMPPHRDMCLTQLLLIRALTAAFWAKPYRRPLIRWGTALHDKFLLHHFVREDLREVCDYLREAGFAFELEWLEPFFEFRFPVLGQIKQGDMQLELRSAIEPWHVLGEELGSMGTARYVDSSVERLQVRVTNLNPDRYSILCNRTEIPLSATGKEGEYVAGIRYKAWNPPSALHPTVKPDVPLVFDVYDNWNERSIGGCTYHVTHPGGRSYDTFPVNTLEAESRRVNRFWEHNHTPRQTEQVVEQAAATTASRYVNDNYQPPKSIEIKRVPPKKEFGRTLDLRWV</sequence>
<dbReference type="AlphaFoldDB" id="A0A2S6IAQ7"/>
<dbReference type="PANTHER" id="PTHR33490:SF1">
    <property type="entry name" value="SLL1233 PROTEIN"/>
    <property type="match status" value="1"/>
</dbReference>
<organism evidence="2 3">
    <name type="scientific">Neolewinella xylanilytica</name>
    <dbReference type="NCBI Taxonomy" id="1514080"/>
    <lineage>
        <taxon>Bacteria</taxon>
        <taxon>Pseudomonadati</taxon>
        <taxon>Bacteroidota</taxon>
        <taxon>Saprospiria</taxon>
        <taxon>Saprospirales</taxon>
        <taxon>Lewinellaceae</taxon>
        <taxon>Neolewinella</taxon>
    </lineage>
</organism>
<reference evidence="2 3" key="1">
    <citation type="submission" date="2018-02" db="EMBL/GenBank/DDBJ databases">
        <title>Genomic Encyclopedia of Archaeal and Bacterial Type Strains, Phase II (KMG-II): from individual species to whole genera.</title>
        <authorList>
            <person name="Goeker M."/>
        </authorList>
    </citation>
    <scope>NUCLEOTIDE SEQUENCE [LARGE SCALE GENOMIC DNA]</scope>
    <source>
        <strain evidence="2 3">DSM 29526</strain>
    </source>
</reference>
<dbReference type="Proteomes" id="UP000237662">
    <property type="component" value="Unassembled WGS sequence"/>
</dbReference>
<protein>
    <submittedName>
        <fullName evidence="2">Uncharacterized protein (DUF2126 family)</fullName>
    </submittedName>
</protein>
<evidence type="ECO:0000313" key="3">
    <source>
        <dbReference type="Proteomes" id="UP000237662"/>
    </source>
</evidence>
<dbReference type="RefSeq" id="WP_104419105.1">
    <property type="nucleotide sequence ID" value="NZ_PTJC01000005.1"/>
</dbReference>
<dbReference type="Pfam" id="PF09899">
    <property type="entry name" value="DUF2126"/>
    <property type="match status" value="1"/>
</dbReference>
<dbReference type="InterPro" id="IPR013589">
    <property type="entry name" value="Bac_transglu_N"/>
</dbReference>
<gene>
    <name evidence="2" type="ORF">CLV84_1535</name>
</gene>
<accession>A0A2S6IAQ7</accession>
<dbReference type="PANTHER" id="PTHR33490">
    <property type="entry name" value="BLR5614 PROTEIN-RELATED"/>
    <property type="match status" value="1"/>
</dbReference>
<feature type="domain" description="Transglutaminase-like" evidence="1">
    <location>
        <begin position="176"/>
        <end position="252"/>
    </location>
</feature>
<keyword evidence="3" id="KW-1185">Reference proteome</keyword>
<dbReference type="Gene3D" id="3.10.620.30">
    <property type="match status" value="1"/>
</dbReference>
<dbReference type="OrthoDB" id="9804872at2"/>
<evidence type="ECO:0000259" key="1">
    <source>
        <dbReference type="SMART" id="SM00460"/>
    </source>
</evidence>
<dbReference type="SMART" id="SM00460">
    <property type="entry name" value="TGc"/>
    <property type="match status" value="1"/>
</dbReference>
<comment type="caution">
    <text evidence="2">The sequence shown here is derived from an EMBL/GenBank/DDBJ whole genome shotgun (WGS) entry which is preliminary data.</text>
</comment>
<dbReference type="Pfam" id="PF08379">
    <property type="entry name" value="Bact_transglu_N"/>
    <property type="match status" value="1"/>
</dbReference>
<dbReference type="SUPFAM" id="SSF54001">
    <property type="entry name" value="Cysteine proteinases"/>
    <property type="match status" value="1"/>
</dbReference>
<evidence type="ECO:0000313" key="2">
    <source>
        <dbReference type="EMBL" id="PPK88566.1"/>
    </source>
</evidence>
<dbReference type="InterPro" id="IPR018667">
    <property type="entry name" value="DUF2126"/>
</dbReference>